<keyword evidence="2" id="KW-1185">Reference proteome</keyword>
<gene>
    <name evidence="1" type="ORF">C3731_20680</name>
</gene>
<dbReference type="Proteomes" id="UP000238493">
    <property type="component" value="Unassembled WGS sequence"/>
</dbReference>
<dbReference type="EMBL" id="PTRC01000051">
    <property type="protein sequence ID" value="PQA71706.1"/>
    <property type="molecule type" value="Genomic_DNA"/>
</dbReference>
<evidence type="ECO:0000313" key="1">
    <source>
        <dbReference type="EMBL" id="PQA71706.1"/>
    </source>
</evidence>
<dbReference type="AlphaFoldDB" id="A0A2S7IUS1"/>
<comment type="caution">
    <text evidence="1">The sequence shown here is derived from an EMBL/GenBank/DDBJ whole genome shotgun (WGS) entry which is preliminary data.</text>
</comment>
<name>A0A2S7IUS1_9HYPH</name>
<protein>
    <submittedName>
        <fullName evidence="1">Uncharacterized protein</fullName>
    </submittedName>
</protein>
<evidence type="ECO:0000313" key="2">
    <source>
        <dbReference type="Proteomes" id="UP000238493"/>
    </source>
</evidence>
<proteinExistence type="predicted"/>
<sequence length="79" mass="9225">MAAWAAYAFRGDMWLSAKFEEGIAKRHQVTVHRSALLFIASLKAHGFKLKAWPDPEVPRSREWLQRLGFTEINSHLWEM</sequence>
<organism evidence="1 2">
    <name type="scientific">Brucella oryzae</name>
    <dbReference type="NCBI Taxonomy" id="335286"/>
    <lineage>
        <taxon>Bacteria</taxon>
        <taxon>Pseudomonadati</taxon>
        <taxon>Pseudomonadota</taxon>
        <taxon>Alphaproteobacteria</taxon>
        <taxon>Hyphomicrobiales</taxon>
        <taxon>Brucellaceae</taxon>
        <taxon>Brucella/Ochrobactrum group</taxon>
        <taxon>Brucella</taxon>
    </lineage>
</organism>
<accession>A0A2S7IUS1</accession>
<reference evidence="1 2" key="1">
    <citation type="submission" date="2018-02" db="EMBL/GenBank/DDBJ databases">
        <title>Draft genome sequence of Ochrobactrum oryzae found in Brazil.</title>
        <authorList>
            <person name="Cerdeira L."/>
            <person name="Andrade F."/>
            <person name="Zacariotto T."/>
            <person name="Barbosa B."/>
            <person name="Santos S."/>
            <person name="Cassetari V."/>
            <person name="Lincopan N."/>
        </authorList>
    </citation>
    <scope>NUCLEOTIDE SEQUENCE [LARGE SCALE GENOMIC DNA]</scope>
    <source>
        <strain evidence="1 2">OA447</strain>
    </source>
</reference>